<keyword evidence="3" id="KW-0732">Signal</keyword>
<feature type="compositionally biased region" description="Polar residues" evidence="1">
    <location>
        <begin position="96"/>
        <end position="105"/>
    </location>
</feature>
<gene>
    <name evidence="4" type="ORF">GCK32_010555</name>
</gene>
<feature type="compositionally biased region" description="Pro residues" evidence="1">
    <location>
        <begin position="135"/>
        <end position="149"/>
    </location>
</feature>
<evidence type="ECO:0000313" key="4">
    <source>
        <dbReference type="EMBL" id="KAK5972740.1"/>
    </source>
</evidence>
<sequence>EFPIAMLKRLVFLVAMNIPLVGAFDWGDFHKVAVIFFSFFGPGVILGAIGLAAYFACIRSWYESFREEVRETHRSFHPWPPGSAKWQLQQYARSSGSPSVKQLKSTPPPVIQKSALRSPIPPGYLISPARYTDSKPPPVQVSQVPPQPPSSFVQDTMNNPREKAAASHPLEIYCGPSSTYVPYTVSSPNDRPMSTQFSPNYTMVESSHENAVMKVPPQPSFNEAGQQLEAITVRTTTTTRRTTVLSPTLNRPYTIV</sequence>
<accession>A0AAN8F986</accession>
<keyword evidence="2" id="KW-0472">Membrane</keyword>
<dbReference type="Proteomes" id="UP001331761">
    <property type="component" value="Unassembled WGS sequence"/>
</dbReference>
<keyword evidence="5" id="KW-1185">Reference proteome</keyword>
<feature type="non-terminal residue" evidence="4">
    <location>
        <position position="1"/>
    </location>
</feature>
<reference evidence="4 5" key="1">
    <citation type="submission" date="2019-10" db="EMBL/GenBank/DDBJ databases">
        <title>Assembly and Annotation for the nematode Trichostrongylus colubriformis.</title>
        <authorList>
            <person name="Martin J."/>
        </authorList>
    </citation>
    <scope>NUCLEOTIDE SEQUENCE [LARGE SCALE GENOMIC DNA]</scope>
    <source>
        <strain evidence="4">G859</strain>
        <tissue evidence="4">Whole worm</tissue>
    </source>
</reference>
<dbReference type="EMBL" id="WIXE01016345">
    <property type="protein sequence ID" value="KAK5972740.1"/>
    <property type="molecule type" value="Genomic_DNA"/>
</dbReference>
<dbReference type="AlphaFoldDB" id="A0AAN8F986"/>
<evidence type="ECO:0000256" key="3">
    <source>
        <dbReference type="SAM" id="SignalP"/>
    </source>
</evidence>
<name>A0AAN8F986_TRICO</name>
<feature type="signal peptide" evidence="3">
    <location>
        <begin position="1"/>
        <end position="23"/>
    </location>
</feature>
<feature type="transmembrane region" description="Helical" evidence="2">
    <location>
        <begin position="33"/>
        <end position="56"/>
    </location>
</feature>
<protein>
    <submittedName>
        <fullName evidence="4">Uncharacterized protein</fullName>
    </submittedName>
</protein>
<evidence type="ECO:0000256" key="2">
    <source>
        <dbReference type="SAM" id="Phobius"/>
    </source>
</evidence>
<evidence type="ECO:0000256" key="1">
    <source>
        <dbReference type="SAM" id="MobiDB-lite"/>
    </source>
</evidence>
<feature type="region of interest" description="Disordered" evidence="1">
    <location>
        <begin position="96"/>
        <end position="157"/>
    </location>
</feature>
<feature type="chain" id="PRO_5042880152" evidence="3">
    <location>
        <begin position="24"/>
        <end position="256"/>
    </location>
</feature>
<evidence type="ECO:0000313" key="5">
    <source>
        <dbReference type="Proteomes" id="UP001331761"/>
    </source>
</evidence>
<organism evidence="4 5">
    <name type="scientific">Trichostrongylus colubriformis</name>
    <name type="common">Black scour worm</name>
    <dbReference type="NCBI Taxonomy" id="6319"/>
    <lineage>
        <taxon>Eukaryota</taxon>
        <taxon>Metazoa</taxon>
        <taxon>Ecdysozoa</taxon>
        <taxon>Nematoda</taxon>
        <taxon>Chromadorea</taxon>
        <taxon>Rhabditida</taxon>
        <taxon>Rhabditina</taxon>
        <taxon>Rhabditomorpha</taxon>
        <taxon>Strongyloidea</taxon>
        <taxon>Trichostrongylidae</taxon>
        <taxon>Trichostrongylus</taxon>
    </lineage>
</organism>
<keyword evidence="2" id="KW-1133">Transmembrane helix</keyword>
<proteinExistence type="predicted"/>
<keyword evidence="2" id="KW-0812">Transmembrane</keyword>
<comment type="caution">
    <text evidence="4">The sequence shown here is derived from an EMBL/GenBank/DDBJ whole genome shotgun (WGS) entry which is preliminary data.</text>
</comment>